<organism evidence="2 3">
    <name type="scientific">Caerostris darwini</name>
    <dbReference type="NCBI Taxonomy" id="1538125"/>
    <lineage>
        <taxon>Eukaryota</taxon>
        <taxon>Metazoa</taxon>
        <taxon>Ecdysozoa</taxon>
        <taxon>Arthropoda</taxon>
        <taxon>Chelicerata</taxon>
        <taxon>Arachnida</taxon>
        <taxon>Araneae</taxon>
        <taxon>Araneomorphae</taxon>
        <taxon>Entelegynae</taxon>
        <taxon>Araneoidea</taxon>
        <taxon>Araneidae</taxon>
        <taxon>Caerostris</taxon>
    </lineage>
</organism>
<feature type="chain" id="PRO_5043808775" evidence="1">
    <location>
        <begin position="18"/>
        <end position="153"/>
    </location>
</feature>
<name>A0AAV4X1I4_9ARAC</name>
<comment type="caution">
    <text evidence="2">The sequence shown here is derived from an EMBL/GenBank/DDBJ whole genome shotgun (WGS) entry which is preliminary data.</text>
</comment>
<evidence type="ECO:0000256" key="1">
    <source>
        <dbReference type="SAM" id="SignalP"/>
    </source>
</evidence>
<protein>
    <submittedName>
        <fullName evidence="2">Uncharacterized protein</fullName>
    </submittedName>
</protein>
<proteinExistence type="predicted"/>
<reference evidence="2 3" key="1">
    <citation type="submission" date="2021-06" db="EMBL/GenBank/DDBJ databases">
        <title>Caerostris darwini draft genome.</title>
        <authorList>
            <person name="Kono N."/>
            <person name="Arakawa K."/>
        </authorList>
    </citation>
    <scope>NUCLEOTIDE SEQUENCE [LARGE SCALE GENOMIC DNA]</scope>
</reference>
<dbReference type="EMBL" id="BPLQ01015363">
    <property type="protein sequence ID" value="GIY87679.1"/>
    <property type="molecule type" value="Genomic_DNA"/>
</dbReference>
<evidence type="ECO:0000313" key="3">
    <source>
        <dbReference type="Proteomes" id="UP001054837"/>
    </source>
</evidence>
<sequence>MVSPLLIFVLFAVAVQSSPTSYQPFNAIKQISDIGNNLDPLLETANRKALQNNKILDCDMEEILKTVGLNELQNLIEAVASRKGTNPFAIMKMLYKRMKSHEEIEENLMISLDGIPLPDLSSSPVIETPPQAKIPPGCRPHPLFLTLKRSDEY</sequence>
<keyword evidence="1" id="KW-0732">Signal</keyword>
<keyword evidence="3" id="KW-1185">Reference proteome</keyword>
<dbReference type="Proteomes" id="UP001054837">
    <property type="component" value="Unassembled WGS sequence"/>
</dbReference>
<feature type="signal peptide" evidence="1">
    <location>
        <begin position="1"/>
        <end position="17"/>
    </location>
</feature>
<dbReference type="AlphaFoldDB" id="A0AAV4X1I4"/>
<accession>A0AAV4X1I4</accession>
<gene>
    <name evidence="2" type="primary">AVEN_49024_1</name>
    <name evidence="2" type="ORF">CDAR_118651</name>
</gene>
<evidence type="ECO:0000313" key="2">
    <source>
        <dbReference type="EMBL" id="GIY87679.1"/>
    </source>
</evidence>